<reference evidence="7" key="2">
    <citation type="submission" date="2020-08" db="EMBL/GenBank/DDBJ databases">
        <authorList>
            <person name="Shumante A."/>
            <person name="Zimin A.V."/>
            <person name="Puiu D."/>
            <person name="Salzberg S.L."/>
        </authorList>
    </citation>
    <scope>NUCLEOTIDE SEQUENCE</scope>
    <source>
        <strain evidence="7">WC2-LM</strain>
        <tissue evidence="7">Liver</tissue>
    </source>
</reference>
<evidence type="ECO:0000259" key="6">
    <source>
        <dbReference type="Pfam" id="PF12260"/>
    </source>
</evidence>
<accession>A0A5E4CD58</accession>
<dbReference type="AlphaFoldDB" id="A0A5E4CD58"/>
<dbReference type="InterPro" id="IPR020519">
    <property type="entry name" value="DIPK2A/B"/>
</dbReference>
<dbReference type="PANTHER" id="PTHR32073:SF8">
    <property type="entry name" value="DIVERGENT PROTEIN KINASE DOMAIN 2B"/>
    <property type="match status" value="1"/>
</dbReference>
<evidence type="ECO:0000256" key="3">
    <source>
        <dbReference type="ARBA" id="ARBA00022525"/>
    </source>
</evidence>
<sequence length="434" mass="48639">MELRPGPEAAALRLGWLALLLLWISALSYSFSSPASLPPSPVPRVRTSYNLGRTFLGLDKCNACIGTSICKKFFKEEIRFDNTRASHLGLPPGDLPSYSANYSDDSKTWRPVEILRLASKYQNEISDRRICVSASAPKTCSIERVLRKTGRFQKWLQAKRLTPDLVQGLPSPFLRCPSQRLLDRVVRRYAEVADAGSIFMDHFTDRDKLRLLYTLSVNAHPILLQIFPGAEGWPLPKYLGSCGRFLVSTSTRPLQEFYGAPPDQAADLAYQLLGVLESLRSNDLNYFFYFTHVDAGMFGIFNNGHLFIRDARALGVIDKQEGSQVATRAGEDQDIFSCLVSGCQAQLPSCNMVPEKQSLVLVCQQLLPRLLQGRFPSPVQEEIDTALAQCGEEASPDPEVLGAATRLKDILRPLRTCDPRFAYRYPDCKYNDKF</sequence>
<dbReference type="InterPro" id="IPR022049">
    <property type="entry name" value="FAM69_kinase_dom"/>
</dbReference>
<evidence type="ECO:0000313" key="9">
    <source>
        <dbReference type="Proteomes" id="UP000335636"/>
    </source>
</evidence>
<feature type="chain" id="PRO_5033850900" evidence="5">
    <location>
        <begin position="29"/>
        <end position="434"/>
    </location>
</feature>
<evidence type="ECO:0000313" key="7">
    <source>
        <dbReference type="EMBL" id="KAF7477190.1"/>
    </source>
</evidence>
<feature type="signal peptide" evidence="5">
    <location>
        <begin position="1"/>
        <end position="28"/>
    </location>
</feature>
<proteinExistence type="inferred from homology"/>
<organism evidence="8 9">
    <name type="scientific">Marmota monax</name>
    <name type="common">Woodchuck</name>
    <dbReference type="NCBI Taxonomy" id="9995"/>
    <lineage>
        <taxon>Eukaryota</taxon>
        <taxon>Metazoa</taxon>
        <taxon>Chordata</taxon>
        <taxon>Craniata</taxon>
        <taxon>Vertebrata</taxon>
        <taxon>Euteleostomi</taxon>
        <taxon>Mammalia</taxon>
        <taxon>Eutheria</taxon>
        <taxon>Euarchontoglires</taxon>
        <taxon>Glires</taxon>
        <taxon>Rodentia</taxon>
        <taxon>Sciuromorpha</taxon>
        <taxon>Sciuridae</taxon>
        <taxon>Xerinae</taxon>
        <taxon>Marmotini</taxon>
        <taxon>Marmota</taxon>
    </lineage>
</organism>
<dbReference type="Pfam" id="PF12260">
    <property type="entry name" value="PIP49_C"/>
    <property type="match status" value="1"/>
</dbReference>
<gene>
    <name evidence="7" type="ORF">GHT09_011741</name>
    <name evidence="8" type="ORF">MONAX_5E029265</name>
</gene>
<feature type="domain" description="FAM69 protein-kinase" evidence="6">
    <location>
        <begin position="212"/>
        <end position="391"/>
    </location>
</feature>
<name>A0A5E4CD58_MARMO</name>
<dbReference type="Proteomes" id="UP000662637">
    <property type="component" value="Unassembled WGS sequence"/>
</dbReference>
<reference evidence="8 9" key="1">
    <citation type="submission" date="2019-04" db="EMBL/GenBank/DDBJ databases">
        <authorList>
            <person name="Alioto T."/>
            <person name="Alioto T."/>
        </authorList>
    </citation>
    <scope>NUCLEOTIDE SEQUENCE [LARGE SCALE GENOMIC DNA]</scope>
</reference>
<comment type="similarity">
    <text evidence="2">Belongs to the DIPK family.</text>
</comment>
<evidence type="ECO:0000256" key="1">
    <source>
        <dbReference type="ARBA" id="ARBA00004613"/>
    </source>
</evidence>
<evidence type="ECO:0000256" key="2">
    <source>
        <dbReference type="ARBA" id="ARBA00006338"/>
    </source>
</evidence>
<evidence type="ECO:0000313" key="8">
    <source>
        <dbReference type="EMBL" id="VTJ79069.1"/>
    </source>
</evidence>
<dbReference type="PANTHER" id="PTHR32073">
    <property type="entry name" value="GH11358P"/>
    <property type="match status" value="1"/>
</dbReference>
<comment type="subcellular location">
    <subcellularLocation>
        <location evidence="1">Secreted</location>
    </subcellularLocation>
</comment>
<keyword evidence="3" id="KW-0964">Secreted</keyword>
<dbReference type="Proteomes" id="UP000335636">
    <property type="component" value="Unassembled WGS sequence"/>
</dbReference>
<dbReference type="GO" id="GO:0005576">
    <property type="term" value="C:extracellular region"/>
    <property type="evidence" value="ECO:0007669"/>
    <property type="project" value="UniProtKB-SubCell"/>
</dbReference>
<protein>
    <submittedName>
        <fullName evidence="7">Deleted in autism-related protein 1</fullName>
    </submittedName>
</protein>
<evidence type="ECO:0000256" key="5">
    <source>
        <dbReference type="SAM" id="SignalP"/>
    </source>
</evidence>
<keyword evidence="9" id="KW-1185">Reference proteome</keyword>
<dbReference type="EMBL" id="WJEC01002083">
    <property type="protein sequence ID" value="KAF7477190.1"/>
    <property type="molecule type" value="Genomic_DNA"/>
</dbReference>
<dbReference type="EMBL" id="CABDUW010001148">
    <property type="protein sequence ID" value="VTJ79069.1"/>
    <property type="molecule type" value="Genomic_DNA"/>
</dbReference>
<keyword evidence="4 5" id="KW-0732">Signal</keyword>
<evidence type="ECO:0000256" key="4">
    <source>
        <dbReference type="ARBA" id="ARBA00022729"/>
    </source>
</evidence>